<keyword evidence="3" id="KW-1185">Reference proteome</keyword>
<feature type="domain" description="N-acetyltransferase" evidence="1">
    <location>
        <begin position="1"/>
        <end position="77"/>
    </location>
</feature>
<dbReference type="AlphaFoldDB" id="A0AAD9Z0M4"/>
<dbReference type="Proteomes" id="UP001276659">
    <property type="component" value="Unassembled WGS sequence"/>
</dbReference>
<dbReference type="GO" id="GO:0016747">
    <property type="term" value="F:acyltransferase activity, transferring groups other than amino-acyl groups"/>
    <property type="evidence" value="ECO:0007669"/>
    <property type="project" value="InterPro"/>
</dbReference>
<proteinExistence type="predicted"/>
<reference evidence="2" key="1">
    <citation type="submission" date="2022-11" db="EMBL/GenBank/DDBJ databases">
        <title>Chromosomal genome sequence assembly and mating type (MAT) locus characterization of the leprose asexual lichenized fungus Lepraria neglecta (Nyl.) Erichsen.</title>
        <authorList>
            <person name="Allen J.L."/>
            <person name="Pfeffer B."/>
        </authorList>
    </citation>
    <scope>NUCLEOTIDE SEQUENCE</scope>
    <source>
        <strain evidence="2">Allen 5258</strain>
    </source>
</reference>
<dbReference type="CDD" id="cd04301">
    <property type="entry name" value="NAT_SF"/>
    <property type="match status" value="1"/>
</dbReference>
<evidence type="ECO:0000313" key="2">
    <source>
        <dbReference type="EMBL" id="KAK3167228.1"/>
    </source>
</evidence>
<organism evidence="2 3">
    <name type="scientific">Lepraria neglecta</name>
    <dbReference type="NCBI Taxonomy" id="209136"/>
    <lineage>
        <taxon>Eukaryota</taxon>
        <taxon>Fungi</taxon>
        <taxon>Dikarya</taxon>
        <taxon>Ascomycota</taxon>
        <taxon>Pezizomycotina</taxon>
        <taxon>Lecanoromycetes</taxon>
        <taxon>OSLEUM clade</taxon>
        <taxon>Lecanoromycetidae</taxon>
        <taxon>Lecanorales</taxon>
        <taxon>Lecanorineae</taxon>
        <taxon>Stereocaulaceae</taxon>
        <taxon>Lepraria</taxon>
    </lineage>
</organism>
<comment type="caution">
    <text evidence="2">The sequence shown here is derived from an EMBL/GenBank/DDBJ whole genome shotgun (WGS) entry which is preliminary data.</text>
</comment>
<protein>
    <recommendedName>
        <fullName evidence="1">N-acetyltransferase domain-containing protein</fullName>
    </recommendedName>
</protein>
<dbReference type="PANTHER" id="PTHR42791">
    <property type="entry name" value="GNAT FAMILY ACETYLTRANSFERASE"/>
    <property type="match status" value="1"/>
</dbReference>
<dbReference type="InterPro" id="IPR016181">
    <property type="entry name" value="Acyl_CoA_acyltransferase"/>
</dbReference>
<dbReference type="EMBL" id="JASNWA010000011">
    <property type="protein sequence ID" value="KAK3167228.1"/>
    <property type="molecule type" value="Genomic_DNA"/>
</dbReference>
<dbReference type="Pfam" id="PF13508">
    <property type="entry name" value="Acetyltransf_7"/>
    <property type="match status" value="1"/>
</dbReference>
<dbReference type="SUPFAM" id="SSF55729">
    <property type="entry name" value="Acyl-CoA N-acyltransferases (Nat)"/>
    <property type="match status" value="1"/>
</dbReference>
<name>A0AAD9Z0M4_9LECA</name>
<dbReference type="PROSITE" id="PS51186">
    <property type="entry name" value="GNAT"/>
    <property type="match status" value="1"/>
</dbReference>
<dbReference type="InterPro" id="IPR000182">
    <property type="entry name" value="GNAT_dom"/>
</dbReference>
<dbReference type="InterPro" id="IPR052523">
    <property type="entry name" value="Trichothecene_AcTrans"/>
</dbReference>
<sequence length="83" mass="9734">MLLNIMFVHPNHRRRGAGALMMEWGMDKAKEKKMETFVEATDMGKSLYERFGLREMYVAHLDGSYPDPSEEWTKMQGELLPMH</sequence>
<evidence type="ECO:0000259" key="1">
    <source>
        <dbReference type="PROSITE" id="PS51186"/>
    </source>
</evidence>
<dbReference type="PANTHER" id="PTHR42791:SF5">
    <property type="entry name" value="HYPOTHETICAL ACETYLTRANSFERASE (EUROFUNG)"/>
    <property type="match status" value="1"/>
</dbReference>
<dbReference type="Gene3D" id="3.40.630.30">
    <property type="match status" value="1"/>
</dbReference>
<gene>
    <name evidence="2" type="ORF">OEA41_010354</name>
</gene>
<evidence type="ECO:0000313" key="3">
    <source>
        <dbReference type="Proteomes" id="UP001276659"/>
    </source>
</evidence>
<accession>A0AAD9Z0M4</accession>